<proteinExistence type="inferred from homology"/>
<dbReference type="GO" id="GO:0008641">
    <property type="term" value="F:ubiquitin-like modifier activating enzyme activity"/>
    <property type="evidence" value="ECO:0007669"/>
    <property type="project" value="InterPro"/>
</dbReference>
<dbReference type="EMBL" id="CP017641">
    <property type="protein sequence ID" value="APZ90613.1"/>
    <property type="molecule type" value="Genomic_DNA"/>
</dbReference>
<organism evidence="3 4">
    <name type="scientific">Fuerstiella marisgermanici</name>
    <dbReference type="NCBI Taxonomy" id="1891926"/>
    <lineage>
        <taxon>Bacteria</taxon>
        <taxon>Pseudomonadati</taxon>
        <taxon>Planctomycetota</taxon>
        <taxon>Planctomycetia</taxon>
        <taxon>Planctomycetales</taxon>
        <taxon>Planctomycetaceae</taxon>
        <taxon>Fuerstiella</taxon>
    </lineage>
</organism>
<keyword evidence="3" id="KW-0808">Transferase</keyword>
<dbReference type="InterPro" id="IPR000594">
    <property type="entry name" value="ThiF_NAD_FAD-bd"/>
</dbReference>
<dbReference type="GO" id="GO:0004792">
    <property type="term" value="F:thiosulfate-cyanide sulfurtransferase activity"/>
    <property type="evidence" value="ECO:0007669"/>
    <property type="project" value="TreeGrafter"/>
</dbReference>
<name>A0A1P8W969_9PLAN</name>
<dbReference type="GO" id="GO:0005737">
    <property type="term" value="C:cytoplasm"/>
    <property type="evidence" value="ECO:0007669"/>
    <property type="project" value="TreeGrafter"/>
</dbReference>
<dbReference type="FunFam" id="3.40.50.720:FF:000080">
    <property type="entry name" value="Thiazole biosynthesis adenylyltransferase ThiF"/>
    <property type="match status" value="1"/>
</dbReference>
<comment type="similarity">
    <text evidence="1">Belongs to the HesA/MoeB/ThiF family.</text>
</comment>
<dbReference type="InterPro" id="IPR035985">
    <property type="entry name" value="Ubiquitin-activating_enz"/>
</dbReference>
<keyword evidence="4" id="KW-1185">Reference proteome</keyword>
<dbReference type="Proteomes" id="UP000187735">
    <property type="component" value="Chromosome"/>
</dbReference>
<reference evidence="3 4" key="1">
    <citation type="journal article" date="2016" name="Front. Microbiol.">
        <title>Fuerstia marisgermanicae gen. nov., sp. nov., an Unusual Member of the Phylum Planctomycetes from the German Wadden Sea.</title>
        <authorList>
            <person name="Kohn T."/>
            <person name="Heuer A."/>
            <person name="Jogler M."/>
            <person name="Vollmers J."/>
            <person name="Boedeker C."/>
            <person name="Bunk B."/>
            <person name="Rast P."/>
            <person name="Borchert D."/>
            <person name="Glockner I."/>
            <person name="Freese H.M."/>
            <person name="Klenk H.P."/>
            <person name="Overmann J."/>
            <person name="Kaster A.K."/>
            <person name="Rohde M."/>
            <person name="Wiegand S."/>
            <person name="Jogler C."/>
        </authorList>
    </citation>
    <scope>NUCLEOTIDE SEQUENCE [LARGE SCALE GENOMIC DNA]</scope>
    <source>
        <strain evidence="3 4">NH11</strain>
    </source>
</reference>
<dbReference type="AlphaFoldDB" id="A0A1P8W969"/>
<dbReference type="InterPro" id="IPR045886">
    <property type="entry name" value="ThiF/MoeB/HesA"/>
</dbReference>
<evidence type="ECO:0000313" key="4">
    <source>
        <dbReference type="Proteomes" id="UP000187735"/>
    </source>
</evidence>
<dbReference type="SUPFAM" id="SSF69572">
    <property type="entry name" value="Activating enzymes of the ubiquitin-like proteins"/>
    <property type="match status" value="1"/>
</dbReference>
<dbReference type="Pfam" id="PF00899">
    <property type="entry name" value="ThiF"/>
    <property type="match status" value="1"/>
</dbReference>
<dbReference type="Gene3D" id="3.40.50.720">
    <property type="entry name" value="NAD(P)-binding Rossmann-like Domain"/>
    <property type="match status" value="1"/>
</dbReference>
<accession>A0A1P8W969</accession>
<dbReference type="PANTHER" id="PTHR10953:SF102">
    <property type="entry name" value="ADENYLYLTRANSFERASE AND SULFURTRANSFERASE MOCS3"/>
    <property type="match status" value="1"/>
</dbReference>
<evidence type="ECO:0000259" key="2">
    <source>
        <dbReference type="Pfam" id="PF00899"/>
    </source>
</evidence>
<dbReference type="PANTHER" id="PTHR10953">
    <property type="entry name" value="UBIQUITIN-ACTIVATING ENZYME E1"/>
    <property type="match status" value="1"/>
</dbReference>
<evidence type="ECO:0000313" key="3">
    <source>
        <dbReference type="EMBL" id="APZ90613.1"/>
    </source>
</evidence>
<dbReference type="GO" id="GO:0061605">
    <property type="term" value="F:molybdopterin-synthase adenylyltransferase activity"/>
    <property type="evidence" value="ECO:0007669"/>
    <property type="project" value="UniProtKB-EC"/>
</dbReference>
<gene>
    <name evidence="3" type="primary">moeB_1</name>
    <name evidence="3" type="ORF">Fuma_00193</name>
</gene>
<dbReference type="CDD" id="cd00757">
    <property type="entry name" value="ThiF_MoeB_HesA_family"/>
    <property type="match status" value="1"/>
</dbReference>
<sequence length="270" mass="29538">MKIVARQVTPMTARRPKTHNMTSPLPQLTDAEKARYEWQMWTPDVGEEGQRKLKAASVLVSRLGGVGGTVAYYLAAAGIGKLVLAHAGNVKPSDLNRQLLMTTEWLGQPRVESAERRLKELNPNIEIHTTAENLSDENAASLVGEVDIVVDGAPLFAERHAMNKAAVKQKKPLVECAMYDLDAQLTTIIPGQTPCLACIYPEQPPDWKREFPVFGAVSGMIASMAAVEVIKLVTGIGTPLTGQMLWANLRTMEFRKLPLTKRPDCPVCGV</sequence>
<dbReference type="KEGG" id="fmr:Fuma_00193"/>
<protein>
    <submittedName>
        <fullName evidence="3">Molybdopterin-synthase adenylyltransferase</fullName>
        <ecNumber evidence="3">2.7.7.80</ecNumber>
    </submittedName>
</protein>
<dbReference type="STRING" id="1891926.Fuma_00193"/>
<evidence type="ECO:0000256" key="1">
    <source>
        <dbReference type="ARBA" id="ARBA00009919"/>
    </source>
</evidence>
<keyword evidence="3" id="KW-0548">Nucleotidyltransferase</keyword>
<dbReference type="EC" id="2.7.7.80" evidence="3"/>
<feature type="domain" description="THIF-type NAD/FAD binding fold" evidence="2">
    <location>
        <begin position="38"/>
        <end position="267"/>
    </location>
</feature>